<dbReference type="InterPro" id="IPR030678">
    <property type="entry name" value="Peptide/Ni-bd"/>
</dbReference>
<proteinExistence type="inferred from homology"/>
<dbReference type="EMBL" id="FORF01000019">
    <property type="protein sequence ID" value="SFJ44300.1"/>
    <property type="molecule type" value="Genomic_DNA"/>
</dbReference>
<name>A0A1I3RE73_9HYPH</name>
<dbReference type="PIRSF" id="PIRSF002741">
    <property type="entry name" value="MppA"/>
    <property type="match status" value="1"/>
</dbReference>
<dbReference type="PANTHER" id="PTHR30290:SF38">
    <property type="entry name" value="D,D-DIPEPTIDE-BINDING PERIPLASMIC PROTEIN DDPA-RELATED"/>
    <property type="match status" value="1"/>
</dbReference>
<dbReference type="AlphaFoldDB" id="A0A1I3RE73"/>
<sequence length="548" mass="61784">MGQFMHINRRQSLGLLGGAAFGALILPGSLMAQGARRSITIAVQKISNNNTLDNWHEQSNVGERVFYPNFWEGLIGRNWMGDQGPVPELATEWKRLDDKTIEFKLRQGVKFHNGDEMTAEDVAFSFSDERLFGGTEPVGGTTIYAEDFKPNTDKELPASVPGTARRLWPALRGVEIVDRYTVRFHNATPDVTLEGRFYAGGPQITSKRAWDEAKTYAEWARSPVTTGAYKVEEFKPDVSLTLVAHDEHWAGRPPLERIRFIEVPEVASRVNGLLSGEYDFACDLPPDQIGTIANTAGLEVQSSTIWNHRVSVFNTQNEIMADPLVRRAMTHAIDRNAIVEALWAGQTVVPKGLQFDSYAASNMLIEDWTVPEFNPELARDLLKQANYKGDAIPYFLLNNYYTNQTATGQVLTEMWQQAGINVEIQMKENWSQIFAGEGERGLRDWSASNLVNDPVTPMVNQFGPNGQAQQNLEYSNAELNQMSVVLETSTDHETRRKAFRRMLEIAEREDPVYTLLHQNAVFTGMKSELNWKAAPAFAMDFRRDNWNV</sequence>
<evidence type="ECO:0000256" key="2">
    <source>
        <dbReference type="ARBA" id="ARBA00005695"/>
    </source>
</evidence>
<reference evidence="6" key="1">
    <citation type="submission" date="2016-10" db="EMBL/GenBank/DDBJ databases">
        <authorList>
            <person name="Varghese N."/>
            <person name="Submissions S."/>
        </authorList>
    </citation>
    <scope>NUCLEOTIDE SEQUENCE [LARGE SCALE GENOMIC DNA]</scope>
    <source>
        <strain evidence="6">DSM 21857</strain>
    </source>
</reference>
<dbReference type="Gene3D" id="3.40.190.10">
    <property type="entry name" value="Periplasmic binding protein-like II"/>
    <property type="match status" value="1"/>
</dbReference>
<keyword evidence="3" id="KW-0732">Signal</keyword>
<dbReference type="GO" id="GO:0030288">
    <property type="term" value="C:outer membrane-bounded periplasmic space"/>
    <property type="evidence" value="ECO:0007669"/>
    <property type="project" value="UniProtKB-ARBA"/>
</dbReference>
<evidence type="ECO:0000313" key="5">
    <source>
        <dbReference type="EMBL" id="SFJ44300.1"/>
    </source>
</evidence>
<dbReference type="GO" id="GO:0043190">
    <property type="term" value="C:ATP-binding cassette (ABC) transporter complex"/>
    <property type="evidence" value="ECO:0007669"/>
    <property type="project" value="InterPro"/>
</dbReference>
<evidence type="ECO:0000259" key="4">
    <source>
        <dbReference type="Pfam" id="PF00496"/>
    </source>
</evidence>
<evidence type="ECO:0000313" key="6">
    <source>
        <dbReference type="Proteomes" id="UP000242763"/>
    </source>
</evidence>
<dbReference type="Proteomes" id="UP000242763">
    <property type="component" value="Unassembled WGS sequence"/>
</dbReference>
<dbReference type="GO" id="GO:1904680">
    <property type="term" value="F:peptide transmembrane transporter activity"/>
    <property type="evidence" value="ECO:0007669"/>
    <property type="project" value="TreeGrafter"/>
</dbReference>
<gene>
    <name evidence="5" type="ORF">SAMN03080618_02982</name>
</gene>
<dbReference type="STRING" id="1121003.SAMN03080618_02982"/>
<accession>A0A1I3RE73</accession>
<evidence type="ECO:0000256" key="1">
    <source>
        <dbReference type="ARBA" id="ARBA00004418"/>
    </source>
</evidence>
<comment type="subcellular location">
    <subcellularLocation>
        <location evidence="1">Periplasm</location>
    </subcellularLocation>
</comment>
<keyword evidence="6" id="KW-1185">Reference proteome</keyword>
<comment type="similarity">
    <text evidence="2">Belongs to the bacterial solute-binding protein 5 family.</text>
</comment>
<organism evidence="5 6">
    <name type="scientific">Aquamicrobium aerolatum DSM 21857</name>
    <dbReference type="NCBI Taxonomy" id="1121003"/>
    <lineage>
        <taxon>Bacteria</taxon>
        <taxon>Pseudomonadati</taxon>
        <taxon>Pseudomonadota</taxon>
        <taxon>Alphaproteobacteria</taxon>
        <taxon>Hyphomicrobiales</taxon>
        <taxon>Phyllobacteriaceae</taxon>
        <taxon>Aerobium</taxon>
    </lineage>
</organism>
<dbReference type="InterPro" id="IPR039424">
    <property type="entry name" value="SBP_5"/>
</dbReference>
<dbReference type="PANTHER" id="PTHR30290">
    <property type="entry name" value="PERIPLASMIC BINDING COMPONENT OF ABC TRANSPORTER"/>
    <property type="match status" value="1"/>
</dbReference>
<feature type="domain" description="Solute-binding protein family 5" evidence="4">
    <location>
        <begin position="85"/>
        <end position="465"/>
    </location>
</feature>
<evidence type="ECO:0000256" key="3">
    <source>
        <dbReference type="ARBA" id="ARBA00022729"/>
    </source>
</evidence>
<dbReference type="GO" id="GO:0015833">
    <property type="term" value="P:peptide transport"/>
    <property type="evidence" value="ECO:0007669"/>
    <property type="project" value="TreeGrafter"/>
</dbReference>
<dbReference type="Pfam" id="PF00496">
    <property type="entry name" value="SBP_bac_5"/>
    <property type="match status" value="1"/>
</dbReference>
<dbReference type="Gene3D" id="3.10.105.10">
    <property type="entry name" value="Dipeptide-binding Protein, Domain 3"/>
    <property type="match status" value="1"/>
</dbReference>
<protein>
    <submittedName>
        <fullName evidence="5">Peptide/nickel transport system substrate-binding protein</fullName>
    </submittedName>
</protein>
<dbReference type="Gene3D" id="3.90.76.10">
    <property type="entry name" value="Dipeptide-binding Protein, Domain 1"/>
    <property type="match status" value="1"/>
</dbReference>
<dbReference type="InterPro" id="IPR000914">
    <property type="entry name" value="SBP_5_dom"/>
</dbReference>
<dbReference type="SUPFAM" id="SSF53850">
    <property type="entry name" value="Periplasmic binding protein-like II"/>
    <property type="match status" value="1"/>
</dbReference>